<evidence type="ECO:0000313" key="2">
    <source>
        <dbReference type="EMBL" id="EJT71098.1"/>
    </source>
</evidence>
<dbReference type="eggNOG" id="ENOG502SY9M">
    <property type="taxonomic scope" value="Eukaryota"/>
</dbReference>
<dbReference type="EnsemblFungi" id="EJT71098">
    <property type="protein sequence ID" value="EJT71098"/>
    <property type="gene ID" value="GGTG_12119"/>
</dbReference>
<sequence>MPRDGTGKAHNAVDENATQIIHGDDQPGSNIDRSGKAAPPPKTEQGEAIEGMKASGGGSQGLAEGPSRGRRRIKGCLGS</sequence>
<reference evidence="3" key="4">
    <citation type="journal article" date="2015" name="G3 (Bethesda)">
        <title>Genome sequences of three phytopathogenic species of the Magnaporthaceae family of fungi.</title>
        <authorList>
            <person name="Okagaki L.H."/>
            <person name="Nunes C.C."/>
            <person name="Sailsbery J."/>
            <person name="Clay B."/>
            <person name="Brown D."/>
            <person name="John T."/>
            <person name="Oh Y."/>
            <person name="Young N."/>
            <person name="Fitzgerald M."/>
            <person name="Haas B.J."/>
            <person name="Zeng Q."/>
            <person name="Young S."/>
            <person name="Adiconis X."/>
            <person name="Fan L."/>
            <person name="Levin J.Z."/>
            <person name="Mitchell T.K."/>
            <person name="Okubara P.A."/>
            <person name="Farman M.L."/>
            <person name="Kohn L.M."/>
            <person name="Birren B."/>
            <person name="Ma L.-J."/>
            <person name="Dean R.A."/>
        </authorList>
    </citation>
    <scope>NUCLEOTIDE SEQUENCE</scope>
    <source>
        <strain evidence="3">R3-111a-1</strain>
    </source>
</reference>
<dbReference type="HOGENOM" id="CLU_192408_0_0_1"/>
<reference evidence="2" key="2">
    <citation type="submission" date="2010-07" db="EMBL/GenBank/DDBJ databases">
        <authorList>
            <consortium name="The Broad Institute Genome Sequencing Platform"/>
            <consortium name="Broad Institute Genome Sequencing Center for Infectious Disease"/>
            <person name="Ma L.-J."/>
            <person name="Dead R."/>
            <person name="Young S."/>
            <person name="Zeng Q."/>
            <person name="Koehrsen M."/>
            <person name="Alvarado L."/>
            <person name="Berlin A."/>
            <person name="Chapman S.B."/>
            <person name="Chen Z."/>
            <person name="Freedman E."/>
            <person name="Gellesch M."/>
            <person name="Goldberg J."/>
            <person name="Griggs A."/>
            <person name="Gujja S."/>
            <person name="Heilman E.R."/>
            <person name="Heiman D."/>
            <person name="Hepburn T."/>
            <person name="Howarth C."/>
            <person name="Jen D."/>
            <person name="Larson L."/>
            <person name="Mehta T."/>
            <person name="Neiman D."/>
            <person name="Pearson M."/>
            <person name="Roberts A."/>
            <person name="Saif S."/>
            <person name="Shea T."/>
            <person name="Shenoy N."/>
            <person name="Sisk P."/>
            <person name="Stolte C."/>
            <person name="Sykes S."/>
            <person name="Walk T."/>
            <person name="White J."/>
            <person name="Yandava C."/>
            <person name="Haas B."/>
            <person name="Nusbaum C."/>
            <person name="Birren B."/>
        </authorList>
    </citation>
    <scope>NUCLEOTIDE SEQUENCE</scope>
    <source>
        <strain evidence="2">R3-111a-1</strain>
    </source>
</reference>
<name>J3PF40_GAET3</name>
<evidence type="ECO:0000313" key="3">
    <source>
        <dbReference type="EnsemblFungi" id="EJT71098"/>
    </source>
</evidence>
<keyword evidence="4" id="KW-1185">Reference proteome</keyword>
<dbReference type="EMBL" id="GL385401">
    <property type="protein sequence ID" value="EJT71098.1"/>
    <property type="molecule type" value="Genomic_DNA"/>
</dbReference>
<reference evidence="4" key="1">
    <citation type="submission" date="2010-07" db="EMBL/GenBank/DDBJ databases">
        <title>The genome sequence of Gaeumannomyces graminis var. tritici strain R3-111a-1.</title>
        <authorList>
            <consortium name="The Broad Institute Genome Sequencing Platform"/>
            <person name="Ma L.-J."/>
            <person name="Dead R."/>
            <person name="Young S."/>
            <person name="Zeng Q."/>
            <person name="Koehrsen M."/>
            <person name="Alvarado L."/>
            <person name="Berlin A."/>
            <person name="Chapman S.B."/>
            <person name="Chen Z."/>
            <person name="Freedman E."/>
            <person name="Gellesch M."/>
            <person name="Goldberg J."/>
            <person name="Griggs A."/>
            <person name="Gujja S."/>
            <person name="Heilman E.R."/>
            <person name="Heiman D."/>
            <person name="Hepburn T."/>
            <person name="Howarth C."/>
            <person name="Jen D."/>
            <person name="Larson L."/>
            <person name="Mehta T."/>
            <person name="Neiman D."/>
            <person name="Pearson M."/>
            <person name="Roberts A."/>
            <person name="Saif S."/>
            <person name="Shea T."/>
            <person name="Shenoy N."/>
            <person name="Sisk P."/>
            <person name="Stolte C."/>
            <person name="Sykes S."/>
            <person name="Walk T."/>
            <person name="White J."/>
            <person name="Yandava C."/>
            <person name="Haas B."/>
            <person name="Nusbaum C."/>
            <person name="Birren B."/>
        </authorList>
    </citation>
    <scope>NUCLEOTIDE SEQUENCE [LARGE SCALE GENOMIC DNA]</scope>
    <source>
        <strain evidence="4">R3-111a-1</strain>
    </source>
</reference>
<feature type="region of interest" description="Disordered" evidence="1">
    <location>
        <begin position="1"/>
        <end position="79"/>
    </location>
</feature>
<dbReference type="STRING" id="644352.J3PF40"/>
<feature type="compositionally biased region" description="Basic and acidic residues" evidence="1">
    <location>
        <begin position="1"/>
        <end position="13"/>
    </location>
</feature>
<evidence type="ECO:0000256" key="1">
    <source>
        <dbReference type="SAM" id="MobiDB-lite"/>
    </source>
</evidence>
<dbReference type="AlphaFoldDB" id="J3PF40"/>
<dbReference type="Proteomes" id="UP000006039">
    <property type="component" value="Unassembled WGS sequence"/>
</dbReference>
<proteinExistence type="predicted"/>
<accession>J3PF40</accession>
<dbReference type="GeneID" id="20352577"/>
<dbReference type="OrthoDB" id="3439627at2759"/>
<organism evidence="2">
    <name type="scientific">Gaeumannomyces tritici (strain R3-111a-1)</name>
    <name type="common">Wheat and barley take-all root rot fungus</name>
    <name type="synonym">Gaeumannomyces graminis var. tritici</name>
    <dbReference type="NCBI Taxonomy" id="644352"/>
    <lineage>
        <taxon>Eukaryota</taxon>
        <taxon>Fungi</taxon>
        <taxon>Dikarya</taxon>
        <taxon>Ascomycota</taxon>
        <taxon>Pezizomycotina</taxon>
        <taxon>Sordariomycetes</taxon>
        <taxon>Sordariomycetidae</taxon>
        <taxon>Magnaporthales</taxon>
        <taxon>Magnaporthaceae</taxon>
        <taxon>Gaeumannomyces</taxon>
    </lineage>
</organism>
<protein>
    <submittedName>
        <fullName evidence="2 3">Uncharacterized protein</fullName>
    </submittedName>
</protein>
<reference evidence="2" key="3">
    <citation type="submission" date="2010-09" db="EMBL/GenBank/DDBJ databases">
        <title>Annotation of Gaeumannomyces graminis var. tritici R3-111a-1.</title>
        <authorList>
            <consortium name="The Broad Institute Genome Sequencing Platform"/>
            <person name="Ma L.-J."/>
            <person name="Dead R."/>
            <person name="Young S.K."/>
            <person name="Zeng Q."/>
            <person name="Gargeya S."/>
            <person name="Fitzgerald M."/>
            <person name="Haas B."/>
            <person name="Abouelleil A."/>
            <person name="Alvarado L."/>
            <person name="Arachchi H.M."/>
            <person name="Berlin A."/>
            <person name="Brown A."/>
            <person name="Chapman S.B."/>
            <person name="Chen Z."/>
            <person name="Dunbar C."/>
            <person name="Freedman E."/>
            <person name="Gearin G."/>
            <person name="Gellesch M."/>
            <person name="Goldberg J."/>
            <person name="Griggs A."/>
            <person name="Gujja S."/>
            <person name="Heiman D."/>
            <person name="Howarth C."/>
            <person name="Larson L."/>
            <person name="Lui A."/>
            <person name="MacDonald P.J.P."/>
            <person name="Mehta T."/>
            <person name="Montmayeur A."/>
            <person name="Murphy C."/>
            <person name="Neiman D."/>
            <person name="Pearson M."/>
            <person name="Priest M."/>
            <person name="Roberts A."/>
            <person name="Saif S."/>
            <person name="Shea T."/>
            <person name="Shenoy N."/>
            <person name="Sisk P."/>
            <person name="Stolte C."/>
            <person name="Sykes S."/>
            <person name="Yandava C."/>
            <person name="Wortman J."/>
            <person name="Nusbaum C."/>
            <person name="Birren B."/>
        </authorList>
    </citation>
    <scope>NUCLEOTIDE SEQUENCE</scope>
    <source>
        <strain evidence="2">R3-111a-1</strain>
    </source>
</reference>
<dbReference type="RefSeq" id="XP_009228276.1">
    <property type="nucleotide sequence ID" value="XM_009230012.1"/>
</dbReference>
<feature type="compositionally biased region" description="Basic residues" evidence="1">
    <location>
        <begin position="68"/>
        <end position="79"/>
    </location>
</feature>
<dbReference type="VEuPathDB" id="FungiDB:GGTG_12119"/>
<evidence type="ECO:0000313" key="4">
    <source>
        <dbReference type="Proteomes" id="UP000006039"/>
    </source>
</evidence>
<gene>
    <name evidence="3" type="primary">20352577</name>
    <name evidence="2" type="ORF">GGTG_12119</name>
</gene>
<reference evidence="3" key="5">
    <citation type="submission" date="2018-04" db="UniProtKB">
        <authorList>
            <consortium name="EnsemblFungi"/>
        </authorList>
    </citation>
    <scope>IDENTIFICATION</scope>
    <source>
        <strain evidence="3">R3-111a-1</strain>
    </source>
</reference>